<reference evidence="1 2" key="1">
    <citation type="journal article" date="2021" name="Sci. Rep.">
        <title>The genome of the diatom Chaetoceros tenuissimus carries an ancient integrated fragment of an extant virus.</title>
        <authorList>
            <person name="Hongo Y."/>
            <person name="Kimura K."/>
            <person name="Takaki Y."/>
            <person name="Yoshida Y."/>
            <person name="Baba S."/>
            <person name="Kobayashi G."/>
            <person name="Nagasaki K."/>
            <person name="Hano T."/>
            <person name="Tomaru Y."/>
        </authorList>
    </citation>
    <scope>NUCLEOTIDE SEQUENCE [LARGE SCALE GENOMIC DNA]</scope>
    <source>
        <strain evidence="1 2">NIES-3715</strain>
    </source>
</reference>
<dbReference type="InterPro" id="IPR023214">
    <property type="entry name" value="HAD_sf"/>
</dbReference>
<organism evidence="1 2">
    <name type="scientific">Chaetoceros tenuissimus</name>
    <dbReference type="NCBI Taxonomy" id="426638"/>
    <lineage>
        <taxon>Eukaryota</taxon>
        <taxon>Sar</taxon>
        <taxon>Stramenopiles</taxon>
        <taxon>Ochrophyta</taxon>
        <taxon>Bacillariophyta</taxon>
        <taxon>Coscinodiscophyceae</taxon>
        <taxon>Chaetocerotophycidae</taxon>
        <taxon>Chaetocerotales</taxon>
        <taxon>Chaetocerotaceae</taxon>
        <taxon>Chaetoceros</taxon>
    </lineage>
</organism>
<name>A0AAD3H2L7_9STRA</name>
<dbReference type="InterPro" id="IPR036412">
    <property type="entry name" value="HAD-like_sf"/>
</dbReference>
<gene>
    <name evidence="1" type="ORF">CTEN210_04556</name>
</gene>
<dbReference type="AlphaFoldDB" id="A0AAD3H2L7"/>
<dbReference type="Gene3D" id="3.40.50.1000">
    <property type="entry name" value="HAD superfamily/HAD-like"/>
    <property type="match status" value="1"/>
</dbReference>
<keyword evidence="2" id="KW-1185">Reference proteome</keyword>
<dbReference type="PANTHER" id="PTHR43885:SF1">
    <property type="entry name" value="SUPERFAMILY HYDROLASE, PUTATIVE (AFU_ORTHOLOGUE AFUA_4G13290)-RELATED"/>
    <property type="match status" value="1"/>
</dbReference>
<dbReference type="InterPro" id="IPR023198">
    <property type="entry name" value="PGP-like_dom2"/>
</dbReference>
<evidence type="ECO:0000313" key="1">
    <source>
        <dbReference type="EMBL" id="GFH48080.1"/>
    </source>
</evidence>
<dbReference type="Gene3D" id="1.10.150.240">
    <property type="entry name" value="Putative phosphatase, domain 2"/>
    <property type="match status" value="1"/>
</dbReference>
<evidence type="ECO:0000313" key="2">
    <source>
        <dbReference type="Proteomes" id="UP001054902"/>
    </source>
</evidence>
<dbReference type="GO" id="GO:0016787">
    <property type="term" value="F:hydrolase activity"/>
    <property type="evidence" value="ECO:0007669"/>
    <property type="project" value="UniProtKB-KW"/>
</dbReference>
<comment type="caution">
    <text evidence="1">The sequence shown here is derived from an EMBL/GenBank/DDBJ whole genome shotgun (WGS) entry which is preliminary data.</text>
</comment>
<dbReference type="Proteomes" id="UP001054902">
    <property type="component" value="Unassembled WGS sequence"/>
</dbReference>
<protein>
    <submittedName>
        <fullName evidence="1">Halo-acid dehalogenase-like hydrolase</fullName>
    </submittedName>
</protein>
<accession>A0AAD3H2L7</accession>
<dbReference type="EMBL" id="BLLK01000027">
    <property type="protein sequence ID" value="GFH48080.1"/>
    <property type="molecule type" value="Genomic_DNA"/>
</dbReference>
<dbReference type="PANTHER" id="PTHR43885">
    <property type="entry name" value="HALOACID DEHALOGENASE-LIKE HYDROLASE"/>
    <property type="match status" value="1"/>
</dbReference>
<dbReference type="SUPFAM" id="SSF56784">
    <property type="entry name" value="HAD-like"/>
    <property type="match status" value="1"/>
</dbReference>
<sequence length="328" mass="35584">MKSFQFFTYLTFFALIHRIAGFTLITFDVDGTLVKGSGNAMNASAHSRAYTHAVSTILNNGNPVQPVAEALPIHLYHGSTDGLILLRLARATLNLESKDSFPKLEEMFNCMYDFISDMEEGEVANHITTLPGVLEHLKTLATMKNNVMCGLVTGNVEGIARKKMKAVGVFETNALSPPCQTQKSWYGANDIGFLGGFGSDYCSGKIDDLDRNHLDRGEQIAIAVNRCRNILESNKEYAGKKLKKVVHVGDAPADVLAAKWLSQVQADLKEKGGEYICVGCVAVATGSYPADELRQLAGESIPGIWEPIILEDGMGDASFIEACAIIDS</sequence>
<proteinExistence type="predicted"/>
<keyword evidence="1" id="KW-0378">Hydrolase</keyword>